<dbReference type="EMBL" id="JAHQIW010001301">
    <property type="protein sequence ID" value="KAJ1352085.1"/>
    <property type="molecule type" value="Genomic_DNA"/>
</dbReference>
<keyword evidence="2" id="KW-1185">Reference proteome</keyword>
<organism evidence="1 2">
    <name type="scientific">Parelaphostrongylus tenuis</name>
    <name type="common">Meningeal worm</name>
    <dbReference type="NCBI Taxonomy" id="148309"/>
    <lineage>
        <taxon>Eukaryota</taxon>
        <taxon>Metazoa</taxon>
        <taxon>Ecdysozoa</taxon>
        <taxon>Nematoda</taxon>
        <taxon>Chromadorea</taxon>
        <taxon>Rhabditida</taxon>
        <taxon>Rhabditina</taxon>
        <taxon>Rhabditomorpha</taxon>
        <taxon>Strongyloidea</taxon>
        <taxon>Metastrongylidae</taxon>
        <taxon>Parelaphostrongylus</taxon>
    </lineage>
</organism>
<comment type="caution">
    <text evidence="1">The sequence shown here is derived from an EMBL/GenBank/DDBJ whole genome shotgun (WGS) entry which is preliminary data.</text>
</comment>
<dbReference type="AlphaFoldDB" id="A0AAD5M6M2"/>
<dbReference type="Proteomes" id="UP001196413">
    <property type="component" value="Unassembled WGS sequence"/>
</dbReference>
<sequence length="70" mass="8052">MGDVRQTKALRHQHETHSKARNVTALDWAIRSDKLRGVVRAPIQILVNEALRGKLSSKSNEISVRRFLYE</sequence>
<proteinExistence type="predicted"/>
<protein>
    <submittedName>
        <fullName evidence="1">Uncharacterized protein</fullName>
    </submittedName>
</protein>
<evidence type="ECO:0000313" key="1">
    <source>
        <dbReference type="EMBL" id="KAJ1352085.1"/>
    </source>
</evidence>
<evidence type="ECO:0000313" key="2">
    <source>
        <dbReference type="Proteomes" id="UP001196413"/>
    </source>
</evidence>
<gene>
    <name evidence="1" type="ORF">KIN20_008276</name>
</gene>
<accession>A0AAD5M6M2</accession>
<reference evidence="1" key="1">
    <citation type="submission" date="2021-06" db="EMBL/GenBank/DDBJ databases">
        <title>Parelaphostrongylus tenuis whole genome reference sequence.</title>
        <authorList>
            <person name="Garwood T.J."/>
            <person name="Larsen P.A."/>
            <person name="Fountain-Jones N.M."/>
            <person name="Garbe J.R."/>
            <person name="Macchietto M.G."/>
            <person name="Kania S.A."/>
            <person name="Gerhold R.W."/>
            <person name="Richards J.E."/>
            <person name="Wolf T.M."/>
        </authorList>
    </citation>
    <scope>NUCLEOTIDE SEQUENCE</scope>
    <source>
        <strain evidence="1">MNPRO001-30</strain>
        <tissue evidence="1">Meninges</tissue>
    </source>
</reference>
<name>A0AAD5M6M2_PARTN</name>